<keyword evidence="2" id="KW-1185">Reference proteome</keyword>
<dbReference type="InParanoid" id="A0A5F7ZN22"/>
<organism evidence="1 2">
    <name type="scientific">Macaca mulatta</name>
    <name type="common">Rhesus macaque</name>
    <dbReference type="NCBI Taxonomy" id="9544"/>
    <lineage>
        <taxon>Eukaryota</taxon>
        <taxon>Metazoa</taxon>
        <taxon>Chordata</taxon>
        <taxon>Craniata</taxon>
        <taxon>Vertebrata</taxon>
        <taxon>Euteleostomi</taxon>
        <taxon>Mammalia</taxon>
        <taxon>Eutheria</taxon>
        <taxon>Euarchontoglires</taxon>
        <taxon>Primates</taxon>
        <taxon>Haplorrhini</taxon>
        <taxon>Catarrhini</taxon>
        <taxon>Cercopithecidae</taxon>
        <taxon>Cercopithecinae</taxon>
        <taxon>Macaca</taxon>
    </lineage>
</organism>
<proteinExistence type="predicted"/>
<evidence type="ECO:0000313" key="2">
    <source>
        <dbReference type="Proteomes" id="UP000006718"/>
    </source>
</evidence>
<reference evidence="2" key="1">
    <citation type="journal article" date="2007" name="Science">
        <title>Evolutionary and biomedical insights from the rhesus macaque genome.</title>
        <authorList>
            <person name="Gibbs R.A."/>
            <person name="Rogers J."/>
            <person name="Katze M.G."/>
            <person name="Bumgarner R."/>
            <person name="Weinstock G.M."/>
            <person name="Mardis E.R."/>
            <person name="Remington K.A."/>
            <person name="Strausberg R.L."/>
            <person name="Venter J.C."/>
            <person name="Wilson R.K."/>
            <person name="Batzer M.A."/>
            <person name="Bustamante C.D."/>
            <person name="Eichler E.E."/>
            <person name="Hahn M.W."/>
            <person name="Hardison R.C."/>
            <person name="Makova K.D."/>
            <person name="Miller W."/>
            <person name="Milosavljevic A."/>
            <person name="Palermo R.E."/>
            <person name="Siepel A."/>
            <person name="Sikela J.M."/>
            <person name="Attaway T."/>
            <person name="Bell S."/>
            <person name="Bernard K.E."/>
            <person name="Buhay C.J."/>
            <person name="Chandrabose M.N."/>
            <person name="Dao M."/>
            <person name="Davis C."/>
            <person name="Delehaunty K.D."/>
            <person name="Ding Y."/>
            <person name="Dinh H.H."/>
            <person name="Dugan-Rocha S."/>
            <person name="Fulton L.A."/>
            <person name="Gabisi R.A."/>
            <person name="Garner T.T."/>
            <person name="Godfrey J."/>
            <person name="Hawes A.C."/>
            <person name="Hernandez J."/>
            <person name="Hines S."/>
            <person name="Holder M."/>
            <person name="Hume J."/>
            <person name="Jhangiani S.N."/>
            <person name="Joshi V."/>
            <person name="Khan Z.M."/>
            <person name="Kirkness E.F."/>
            <person name="Cree A."/>
            <person name="Fowler R.G."/>
            <person name="Lee S."/>
            <person name="Lewis L.R."/>
            <person name="Li Z."/>
            <person name="Liu Y.-S."/>
            <person name="Moore S.M."/>
            <person name="Muzny D."/>
            <person name="Nazareth L.V."/>
            <person name="Ngo D.N."/>
            <person name="Okwuonu G.O."/>
            <person name="Pai G."/>
            <person name="Parker D."/>
            <person name="Paul H.A."/>
            <person name="Pfannkoch C."/>
            <person name="Pohl C.S."/>
            <person name="Rogers Y.-H.C."/>
            <person name="Ruiz S.J."/>
            <person name="Sabo A."/>
            <person name="Santibanez J."/>
            <person name="Schneider B.W."/>
            <person name="Smith S.M."/>
            <person name="Sodergren E."/>
            <person name="Svatek A.F."/>
            <person name="Utterback T.R."/>
            <person name="Vattathil S."/>
            <person name="Warren W."/>
            <person name="White C.S."/>
            <person name="Chinwalla A.T."/>
            <person name="Feng Y."/>
            <person name="Halpern A.L."/>
            <person name="Hillier L.W."/>
            <person name="Huang X."/>
            <person name="Minx P."/>
            <person name="Nelson J.O."/>
            <person name="Pepin K.H."/>
            <person name="Qin X."/>
            <person name="Sutton G.G."/>
            <person name="Venter E."/>
            <person name="Walenz B.P."/>
            <person name="Wallis J.W."/>
            <person name="Worley K.C."/>
            <person name="Yang S.-P."/>
            <person name="Jones S.M."/>
            <person name="Marra M.A."/>
            <person name="Rocchi M."/>
            <person name="Schein J.E."/>
            <person name="Baertsch R."/>
            <person name="Clarke L."/>
            <person name="Csuros M."/>
            <person name="Glasscock J."/>
            <person name="Harris R.A."/>
            <person name="Havlak P."/>
            <person name="Jackson A.R."/>
            <person name="Jiang H."/>
            <person name="Liu Y."/>
            <person name="Messina D.N."/>
            <person name="Shen Y."/>
            <person name="Song H.X.-Z."/>
            <person name="Wylie T."/>
            <person name="Zhang L."/>
            <person name="Birney E."/>
            <person name="Han K."/>
            <person name="Konkel M.K."/>
            <person name="Lee J."/>
            <person name="Smit A.F.A."/>
            <person name="Ullmer B."/>
            <person name="Wang H."/>
            <person name="Xing J."/>
            <person name="Burhans R."/>
            <person name="Cheng Z."/>
            <person name="Karro J.E."/>
            <person name="Ma J."/>
            <person name="Raney B."/>
            <person name="She X."/>
            <person name="Cox M.J."/>
            <person name="Demuth J.P."/>
            <person name="Dumas L.J."/>
            <person name="Han S.-G."/>
            <person name="Hopkins J."/>
            <person name="Karimpour-Fard A."/>
            <person name="Kim Y.H."/>
            <person name="Pollack J.R."/>
            <person name="Vinar T."/>
            <person name="Addo-Quaye C."/>
            <person name="Degenhardt J."/>
            <person name="Denby A."/>
            <person name="Hubisz M.J."/>
            <person name="Indap A."/>
            <person name="Kosiol C."/>
            <person name="Lahn B.T."/>
            <person name="Lawson H.A."/>
            <person name="Marklein A."/>
            <person name="Nielsen R."/>
            <person name="Vallender E.J."/>
            <person name="Clark A.G."/>
            <person name="Ferguson B."/>
            <person name="Hernandez R.D."/>
            <person name="Hirani K."/>
            <person name="Kehrer-Sawatzki H."/>
            <person name="Kolb J."/>
            <person name="Patil S."/>
            <person name="Pu L.-L."/>
            <person name="Ren Y."/>
            <person name="Smith D.G."/>
            <person name="Wheeler D.A."/>
            <person name="Schenck I."/>
            <person name="Ball E.V."/>
            <person name="Chen R."/>
            <person name="Cooper D.N."/>
            <person name="Giardine B."/>
            <person name="Hsu F."/>
            <person name="Kent W.J."/>
            <person name="Lesk A."/>
            <person name="Nelson D.L."/>
            <person name="O'brien W.E."/>
            <person name="Pruefer K."/>
            <person name="Stenson P.D."/>
            <person name="Wallace J.C."/>
            <person name="Ke H."/>
            <person name="Liu X.-M."/>
            <person name="Wang P."/>
            <person name="Xiang A.P."/>
            <person name="Yang F."/>
            <person name="Barber G.P."/>
            <person name="Haussler D."/>
            <person name="Karolchik D."/>
            <person name="Kern A.D."/>
            <person name="Kuhn R.M."/>
            <person name="Smith K.E."/>
            <person name="Zwieg A.S."/>
        </authorList>
    </citation>
    <scope>NUCLEOTIDE SEQUENCE [LARGE SCALE GENOMIC DNA]</scope>
    <source>
        <strain evidence="2">17573</strain>
    </source>
</reference>
<dbReference type="GeneTree" id="ENSGT00940000163244"/>
<evidence type="ECO:0000313" key="1">
    <source>
        <dbReference type="Ensembl" id="ENSMMUP00000067039.1"/>
    </source>
</evidence>
<dbReference type="Ensembl" id="ENSMMUT00000104711.1">
    <property type="protein sequence ID" value="ENSMMUP00000067039.1"/>
    <property type="gene ID" value="ENSMMUG00000049446.1"/>
</dbReference>
<accession>A0A5F7ZN22</accession>
<dbReference type="Bgee" id="ENSMMUG00000049446">
    <property type="expression patterns" value="Expressed in dorsolateral prefrontal cortex and 1 other cell type or tissue"/>
</dbReference>
<protein>
    <submittedName>
        <fullName evidence="1">Uncharacterized protein</fullName>
    </submittedName>
</protein>
<name>A0A5F7ZN22_MACMU</name>
<reference evidence="1" key="3">
    <citation type="submission" date="2025-08" db="UniProtKB">
        <authorList>
            <consortium name="Ensembl"/>
        </authorList>
    </citation>
    <scope>IDENTIFICATION</scope>
    <source>
        <strain evidence="1">17573</strain>
    </source>
</reference>
<reference evidence="1" key="4">
    <citation type="submission" date="2025-09" db="UniProtKB">
        <authorList>
            <consortium name="Ensembl"/>
        </authorList>
    </citation>
    <scope>IDENTIFICATION</scope>
    <source>
        <strain evidence="1">17573</strain>
    </source>
</reference>
<reference evidence="1" key="2">
    <citation type="submission" date="2019-01" db="EMBL/GenBank/DDBJ databases">
        <authorList>
            <person name="Graves T."/>
            <person name="Eichler E.E."/>
            <person name="Wilson R.K."/>
        </authorList>
    </citation>
    <scope>NUCLEOTIDE SEQUENCE [LARGE SCALE GENOMIC DNA]</scope>
    <source>
        <strain evidence="1">17573</strain>
    </source>
</reference>
<dbReference type="VEuPathDB" id="HostDB:ENSMMUG00000049446"/>
<sequence length="119" mass="13524">MPTVIPTLWEGEAGGSPEIRSLRPVWPTWQNPVYTKNTKKLAGRGGRGPVIPATWEAEAGESLELGRWRLQRIEIAPLHSSLGDKASLHLKKKIFFRSNLWTDSRFPKLILVKKNKKQK</sequence>
<dbReference type="AlphaFoldDB" id="A0A5F7ZN22"/>
<dbReference type="Proteomes" id="UP000006718">
    <property type="component" value="Chromosome 7"/>
</dbReference>